<protein>
    <submittedName>
        <fullName evidence="1">Uncharacterized protein</fullName>
    </submittedName>
</protein>
<proteinExistence type="predicted"/>
<sequence>METYKYIPICYIFMENIHLDLSIEEIIKELDDKNLLYLTTSKIQELKNNILQKLYLTREELLHYHKVLKEYRYVDEIDEIKIGGYIRWFNLKKMDSMKLTNGGFIIDLKQHNENIHIICKNSMNRVFNMILNECIVFQKMNQQEKILIKIIDYASK</sequence>
<dbReference type="AlphaFoldDB" id="A0A6C0KKL6"/>
<name>A0A6C0KKL6_9ZZZZ</name>
<dbReference type="EMBL" id="MN740917">
    <property type="protein sequence ID" value="QHU17706.1"/>
    <property type="molecule type" value="Genomic_DNA"/>
</dbReference>
<reference evidence="1" key="1">
    <citation type="journal article" date="2020" name="Nature">
        <title>Giant virus diversity and host interactions through global metagenomics.</title>
        <authorList>
            <person name="Schulz F."/>
            <person name="Roux S."/>
            <person name="Paez-Espino D."/>
            <person name="Jungbluth S."/>
            <person name="Walsh D.A."/>
            <person name="Denef V.J."/>
            <person name="McMahon K.D."/>
            <person name="Konstantinidis K.T."/>
            <person name="Eloe-Fadrosh E.A."/>
            <person name="Kyrpides N.C."/>
            <person name="Woyke T."/>
        </authorList>
    </citation>
    <scope>NUCLEOTIDE SEQUENCE</scope>
    <source>
        <strain evidence="1">GVMAG-S-3300012919-55</strain>
    </source>
</reference>
<organism evidence="1">
    <name type="scientific">viral metagenome</name>
    <dbReference type="NCBI Taxonomy" id="1070528"/>
    <lineage>
        <taxon>unclassified sequences</taxon>
        <taxon>metagenomes</taxon>
        <taxon>organismal metagenomes</taxon>
    </lineage>
</organism>
<evidence type="ECO:0000313" key="1">
    <source>
        <dbReference type="EMBL" id="QHU17706.1"/>
    </source>
</evidence>
<accession>A0A6C0KKL6</accession>